<organism evidence="1">
    <name type="scientific">Lepeophtheirus salmonis</name>
    <name type="common">Salmon louse</name>
    <name type="synonym">Caligus salmonis</name>
    <dbReference type="NCBI Taxonomy" id="72036"/>
    <lineage>
        <taxon>Eukaryota</taxon>
        <taxon>Metazoa</taxon>
        <taxon>Ecdysozoa</taxon>
        <taxon>Arthropoda</taxon>
        <taxon>Crustacea</taxon>
        <taxon>Multicrustacea</taxon>
        <taxon>Hexanauplia</taxon>
        <taxon>Copepoda</taxon>
        <taxon>Siphonostomatoida</taxon>
        <taxon>Caligidae</taxon>
        <taxon>Lepeophtheirus</taxon>
    </lineage>
</organism>
<name>A0A0K2V8L0_LEPSM</name>
<accession>A0A0K2V8L0</accession>
<dbReference type="AlphaFoldDB" id="A0A0K2V8L0"/>
<sequence length="60" mass="6939">LRQILKKQGKDYRKVQVYSRNILKSSNLEITTFLVAHIFELYHEFFKKPVTVGVGSSGLL</sequence>
<dbReference type="EMBL" id="HACA01029463">
    <property type="protein sequence ID" value="CDW46824.1"/>
    <property type="molecule type" value="Transcribed_RNA"/>
</dbReference>
<feature type="non-terminal residue" evidence="1">
    <location>
        <position position="1"/>
    </location>
</feature>
<protein>
    <submittedName>
        <fullName evidence="1">Uncharacterized protein</fullName>
    </submittedName>
</protein>
<reference evidence="1" key="1">
    <citation type="submission" date="2014-05" db="EMBL/GenBank/DDBJ databases">
        <authorList>
            <person name="Chronopoulou M."/>
        </authorList>
    </citation>
    <scope>NUCLEOTIDE SEQUENCE</scope>
    <source>
        <tissue evidence="1">Whole organism</tissue>
    </source>
</reference>
<proteinExistence type="predicted"/>
<evidence type="ECO:0000313" key="1">
    <source>
        <dbReference type="EMBL" id="CDW46824.1"/>
    </source>
</evidence>